<feature type="region of interest" description="Disordered" evidence="1">
    <location>
        <begin position="1096"/>
        <end position="1204"/>
    </location>
</feature>
<protein>
    <recommendedName>
        <fullName evidence="4">Transmembrane protein</fullName>
    </recommendedName>
</protein>
<sequence>MRRSTEGGELTGKCAVCESFLTNLLGQLGLFLFMQASVVFYAAMNIAPSEDDERTFVVAIRTLLNYLSLMTVIGIFDTYKIEFPSYVDQKSLLPYPSFPSLADLVSVDCLAEPFLRSSGFSEDDEVLVLSRLLNAAMPLLSFVFLTLFISLVVTITACVERRRSKKAAAGGTGEDDRPAAFAQQYWQRRGSMKTRLGQQECEELLGELNEAENAQLEKQVSREQAKKRLLGLFRYHIPTPEGTSFTTQLAKTLCEDLIPIWIVLYFLTFEGTVEDLISLIRCAPLAKGLEKRLADIPSISCQSRVYVRWMPVAFGGVVLLAIVIPLCLAFFLIRGSRVLRGLKARETEDSFRRAYGFLVQGYDPRFMYWELVIIGRKFLVLLLIAYYPGEDPNMRLLQVSIFAVMVLVLQLRVNPFSRQDRGVLNDLEMHALAVWTLTLIFFSIMYIQPVPASTAFSLALTAIFLNASFIGRSGWIIVKGYALAFYEVSEQFKEAEEPESVIPEIWIRAPVSIALPLIETLFVRPLKAMAVFFPVPHIVLEGSESSNAADPAYMIELRSAVDGSPSAMTADVMSMTLTQFAEATRRVFDEWQQWIQRDKARDFDVDGSERTLLKTLRRTGSIQLFGGDNGNGRGGNSLDETKVGTAVYFEEFILRWALVTAEAFEDEWVKNAAEQSNDLDQLLYVAQKMLRPQRLRTHPFRVLLDEREAADEDERGAENGKKRKGVVERRRQQMSADTDMHSEAGSTVGVRDEGHRGGRGSTERIRKKFKRPMRKKEGLSDVFKEREEWDGGEMRRLRRPAIPLRSVPWKPFNRLKPKDIFTRRVSMQIDRRLSARHMTSNSGIDDSGEGKGSGLSPMRRRASFANHAEEDTETAACGAVSADDFAAYTLSATARLSVSRLPDSPAQCAPPGDQSASCGEGNEGVGPISLSLAFAIPRRVASSRGAQEREEEKDVEEQPTQMNPPNPNTGIPSPAPLRRSVLTKQSAEKLPDQPGSPEANLERPKFMRRLTFGGDTQQGSPDTENTLSASHKEDRMTSAHAPETGTKPFLASIGTRLSHSQLSGGKSTEVLPVPHLLSASNPGDGSPSKHRRALILPASSPKRNLGDPSPATHRRSILRNRPSSFLLLHGPGVSSTREREEEGGPAEGASQDEAKPGRRLTFLQQETQGIQKEGGAERDEEGTTNKEEQERTGQEESLKEGSVAEARARRLLTALRRRLSNSQASLGREGAASVPVLERGTTGQSLAAESVATLPSNSLGEKEASQVAAETGDGETGEVGEQEGKWGLLSSFKRLKSTTQLLTRRMSNASLPSSIHSGDSDRGRRGSNTRGHGRLGILERLRSGRLHGENTKEQQIKIKEKKKDNATEVAAAARLFGTSLPLLADRSRFPFSLSILKKVGRAFFEGEMNDQVLREGLPADVLVKTVRRFLRMHPVVGIWVRHSSLFLPFEFLARVADCLARLVLPSFQAR</sequence>
<proteinExistence type="predicted"/>
<feature type="region of interest" description="Disordered" evidence="1">
    <location>
        <begin position="709"/>
        <end position="763"/>
    </location>
</feature>
<dbReference type="PhylomeDB" id="A0A0G4H2H5"/>
<feature type="region of interest" description="Disordered" evidence="1">
    <location>
        <begin position="1306"/>
        <end position="1334"/>
    </location>
</feature>
<accession>A0A0G4H2H5</accession>
<dbReference type="PANTHER" id="PTHR11319">
    <property type="entry name" value="G PROTEIN-COUPLED RECEPTOR-RELATED"/>
    <property type="match status" value="1"/>
</dbReference>
<reference evidence="3" key="1">
    <citation type="submission" date="2014-11" db="EMBL/GenBank/DDBJ databases">
        <authorList>
            <person name="Otto D Thomas"/>
            <person name="Naeem Raeece"/>
        </authorList>
    </citation>
    <scope>NUCLEOTIDE SEQUENCE</scope>
</reference>
<feature type="transmembrane region" description="Helical" evidence="2">
    <location>
        <begin position="20"/>
        <end position="44"/>
    </location>
</feature>
<feature type="transmembrane region" description="Helical" evidence="2">
    <location>
        <begin position="56"/>
        <end position="76"/>
    </location>
</feature>
<name>A0A0G4H2H5_9ALVE</name>
<dbReference type="VEuPathDB" id="CryptoDB:Cvel_24424"/>
<keyword evidence="2" id="KW-1133">Transmembrane helix</keyword>
<feature type="compositionally biased region" description="Basic and acidic residues" evidence="1">
    <location>
        <begin position="716"/>
        <end position="731"/>
    </location>
</feature>
<keyword evidence="2" id="KW-0812">Transmembrane</keyword>
<feature type="compositionally biased region" description="Basic and acidic residues" evidence="1">
    <location>
        <begin position="750"/>
        <end position="763"/>
    </location>
</feature>
<feature type="region of interest" description="Disordered" evidence="1">
    <location>
        <begin position="1011"/>
        <end position="1047"/>
    </location>
</feature>
<evidence type="ECO:0000256" key="1">
    <source>
        <dbReference type="SAM" id="MobiDB-lite"/>
    </source>
</evidence>
<feature type="transmembrane region" description="Helical" evidence="2">
    <location>
        <begin position="366"/>
        <end position="387"/>
    </location>
</feature>
<gene>
    <name evidence="3" type="ORF">Cvel_24424</name>
</gene>
<evidence type="ECO:0008006" key="4">
    <source>
        <dbReference type="Google" id="ProtNLM"/>
    </source>
</evidence>
<evidence type="ECO:0000313" key="3">
    <source>
        <dbReference type="EMBL" id="CEM37824.1"/>
    </source>
</evidence>
<feature type="region of interest" description="Disordered" evidence="1">
    <location>
        <begin position="901"/>
        <end position="923"/>
    </location>
</feature>
<organism evidence="3">
    <name type="scientific">Chromera velia CCMP2878</name>
    <dbReference type="NCBI Taxonomy" id="1169474"/>
    <lineage>
        <taxon>Eukaryota</taxon>
        <taxon>Sar</taxon>
        <taxon>Alveolata</taxon>
        <taxon>Colpodellida</taxon>
        <taxon>Chromeraceae</taxon>
        <taxon>Chromera</taxon>
    </lineage>
</organism>
<feature type="compositionally biased region" description="Basic and acidic residues" evidence="1">
    <location>
        <begin position="1174"/>
        <end position="1199"/>
    </location>
</feature>
<feature type="transmembrane region" description="Helical" evidence="2">
    <location>
        <begin position="139"/>
        <end position="159"/>
    </location>
</feature>
<feature type="compositionally biased region" description="Polar residues" evidence="1">
    <location>
        <begin position="1014"/>
        <end position="1029"/>
    </location>
</feature>
<feature type="region of interest" description="Disordered" evidence="1">
    <location>
        <begin position="832"/>
        <end position="858"/>
    </location>
</feature>
<feature type="transmembrane region" description="Helical" evidence="2">
    <location>
        <begin position="312"/>
        <end position="333"/>
    </location>
</feature>
<keyword evidence="2" id="KW-0472">Membrane</keyword>
<dbReference type="EMBL" id="CDMZ01001807">
    <property type="protein sequence ID" value="CEM37824.1"/>
    <property type="molecule type" value="Genomic_DNA"/>
</dbReference>
<feature type="compositionally biased region" description="Polar residues" evidence="1">
    <location>
        <begin position="1306"/>
        <end position="1317"/>
    </location>
</feature>
<evidence type="ECO:0000256" key="2">
    <source>
        <dbReference type="SAM" id="Phobius"/>
    </source>
</evidence>
<feature type="transmembrane region" description="Helical" evidence="2">
    <location>
        <begin position="454"/>
        <end position="478"/>
    </location>
</feature>
<feature type="region of interest" description="Disordered" evidence="1">
    <location>
        <begin position="940"/>
        <end position="976"/>
    </location>
</feature>
<feature type="transmembrane region" description="Helical" evidence="2">
    <location>
        <begin position="429"/>
        <end position="447"/>
    </location>
</feature>
<dbReference type="PANTHER" id="PTHR11319:SF35">
    <property type="entry name" value="OUTER MEMBRANE PROTEIN PMPC-RELATED"/>
    <property type="match status" value="1"/>
</dbReference>
<feature type="transmembrane region" description="Helical" evidence="2">
    <location>
        <begin position="399"/>
        <end position="417"/>
    </location>
</feature>